<feature type="transmembrane region" description="Helical" evidence="1">
    <location>
        <begin position="12"/>
        <end position="32"/>
    </location>
</feature>
<protein>
    <submittedName>
        <fullName evidence="3">Acyltransferase</fullName>
    </submittedName>
</protein>
<dbReference type="GO" id="GO:0016020">
    <property type="term" value="C:membrane"/>
    <property type="evidence" value="ECO:0007669"/>
    <property type="project" value="TreeGrafter"/>
</dbReference>
<feature type="transmembrane region" description="Helical" evidence="1">
    <location>
        <begin position="273"/>
        <end position="291"/>
    </location>
</feature>
<keyword evidence="3" id="KW-0808">Transferase</keyword>
<keyword evidence="1" id="KW-1133">Transmembrane helix</keyword>
<feature type="transmembrane region" description="Helical" evidence="1">
    <location>
        <begin position="341"/>
        <end position="360"/>
    </location>
</feature>
<feature type="transmembrane region" description="Helical" evidence="1">
    <location>
        <begin position="303"/>
        <end position="321"/>
    </location>
</feature>
<feature type="transmembrane region" description="Helical" evidence="1">
    <location>
        <begin position="85"/>
        <end position="102"/>
    </location>
</feature>
<feature type="transmembrane region" description="Helical" evidence="1">
    <location>
        <begin position="244"/>
        <end position="261"/>
    </location>
</feature>
<dbReference type="InterPro" id="IPR050879">
    <property type="entry name" value="Acyltransferase_3"/>
</dbReference>
<accession>A0A2V4A1G0</accession>
<comment type="caution">
    <text evidence="3">The sequence shown here is derived from an EMBL/GenBank/DDBJ whole genome shotgun (WGS) entry which is preliminary data.</text>
</comment>
<dbReference type="RefSeq" id="WP_110359966.1">
    <property type="nucleotide sequence ID" value="NZ_QFLI01000002.1"/>
</dbReference>
<keyword evidence="4" id="KW-1185">Reference proteome</keyword>
<evidence type="ECO:0000256" key="1">
    <source>
        <dbReference type="SAM" id="Phobius"/>
    </source>
</evidence>
<evidence type="ECO:0000313" key="4">
    <source>
        <dbReference type="Proteomes" id="UP000248079"/>
    </source>
</evidence>
<gene>
    <name evidence="3" type="ORF">DF185_06710</name>
</gene>
<dbReference type="Proteomes" id="UP000248079">
    <property type="component" value="Unassembled WGS sequence"/>
</dbReference>
<evidence type="ECO:0000259" key="2">
    <source>
        <dbReference type="Pfam" id="PF01757"/>
    </source>
</evidence>
<dbReference type="InterPro" id="IPR002656">
    <property type="entry name" value="Acyl_transf_3_dom"/>
</dbReference>
<dbReference type="OrthoDB" id="9796461at2"/>
<dbReference type="AlphaFoldDB" id="A0A2V4A1G0"/>
<keyword evidence="1" id="KW-0472">Membrane</keyword>
<dbReference type="Pfam" id="PF01757">
    <property type="entry name" value="Acyl_transf_3"/>
    <property type="match status" value="1"/>
</dbReference>
<evidence type="ECO:0000313" key="3">
    <source>
        <dbReference type="EMBL" id="PXY02333.1"/>
    </source>
</evidence>
<keyword evidence="1" id="KW-0812">Transmembrane</keyword>
<name>A0A2V4A1G0_9BACT</name>
<dbReference type="EMBL" id="QFLI01000002">
    <property type="protein sequence ID" value="PXY02333.1"/>
    <property type="molecule type" value="Genomic_DNA"/>
</dbReference>
<dbReference type="GO" id="GO:0016747">
    <property type="term" value="F:acyltransferase activity, transferring groups other than amino-acyl groups"/>
    <property type="evidence" value="ECO:0007669"/>
    <property type="project" value="InterPro"/>
</dbReference>
<proteinExistence type="predicted"/>
<dbReference type="GO" id="GO:0009103">
    <property type="term" value="P:lipopolysaccharide biosynthetic process"/>
    <property type="evidence" value="ECO:0007669"/>
    <property type="project" value="TreeGrafter"/>
</dbReference>
<reference evidence="3 4" key="1">
    <citation type="submission" date="2018-05" db="EMBL/GenBank/DDBJ databases">
        <title>Marinifilum breve JC075T sp. nov., a marine bacterium isolated from Yongle Blue Hole in the South China Sea.</title>
        <authorList>
            <person name="Fu T."/>
        </authorList>
    </citation>
    <scope>NUCLEOTIDE SEQUENCE [LARGE SCALE GENOMIC DNA]</scope>
    <source>
        <strain evidence="3 4">JC075</strain>
    </source>
</reference>
<organism evidence="3 4">
    <name type="scientific">Marinifilum breve</name>
    <dbReference type="NCBI Taxonomy" id="2184082"/>
    <lineage>
        <taxon>Bacteria</taxon>
        <taxon>Pseudomonadati</taxon>
        <taxon>Bacteroidota</taxon>
        <taxon>Bacteroidia</taxon>
        <taxon>Marinilabiliales</taxon>
        <taxon>Marinifilaceae</taxon>
    </lineage>
</organism>
<dbReference type="PANTHER" id="PTHR23028:SF53">
    <property type="entry name" value="ACYL_TRANSF_3 DOMAIN-CONTAINING PROTEIN"/>
    <property type="match status" value="1"/>
</dbReference>
<feature type="transmembrane region" description="Helical" evidence="1">
    <location>
        <begin position="44"/>
        <end position="65"/>
    </location>
</feature>
<feature type="transmembrane region" description="Helical" evidence="1">
    <location>
        <begin position="165"/>
        <end position="183"/>
    </location>
</feature>
<dbReference type="PANTHER" id="PTHR23028">
    <property type="entry name" value="ACETYLTRANSFERASE"/>
    <property type="match status" value="1"/>
</dbReference>
<feature type="domain" description="Acyltransferase 3" evidence="2">
    <location>
        <begin position="13"/>
        <end position="355"/>
    </location>
</feature>
<feature type="transmembrane region" description="Helical" evidence="1">
    <location>
        <begin position="215"/>
        <end position="232"/>
    </location>
</feature>
<sequence length="401" mass="46158">MIKLFNNNTNRLYGLDHLRAMAIILVMIFHYGRGIPDWLEPIKRIGWTGVDLFFVLSGYLIGFQLLKEFKGNSKINLKRFYMKRLFRIVPAYLAILILYYSLGSLREGSGLPPLWKFLTFTQNYGLDSQTQKSFSHAWSLCVEEQFYLLMPISIILFFQARLQKLAPYLMLALIGVGILLRIHNWNEFVQPFLENGSRRLMVQGLLEKVYYPSHNRMDGLIVGVLIASIYNFKPGWQTFLSKYGNISLLLGLILFLLAYQVCESILSFKAMVYGLPLISLAYGFIVIGAISPTSILYKLKSRFTFVIATLSYAIYLSHKQVYHLVKILLADIDNGFIQQNVFWICLILAVIGGLILHLFIEKPFMKLRNQILNVSNNKLEKTRGRLSLKHIKVFGGRKVES</sequence>
<feature type="transmembrane region" description="Helical" evidence="1">
    <location>
        <begin position="137"/>
        <end position="158"/>
    </location>
</feature>
<keyword evidence="3" id="KW-0012">Acyltransferase</keyword>